<keyword evidence="9" id="KW-0106">Calcium</keyword>
<feature type="domain" description="Ig-like" evidence="19">
    <location>
        <begin position="4864"/>
        <end position="4944"/>
    </location>
</feature>
<evidence type="ECO:0008006" key="22">
    <source>
        <dbReference type="Google" id="ProtNLM"/>
    </source>
</evidence>
<keyword evidence="7" id="KW-0732">Signal</keyword>
<feature type="domain" description="Ig-like" evidence="19">
    <location>
        <begin position="4321"/>
        <end position="4409"/>
    </location>
</feature>
<keyword evidence="6" id="KW-0812">Transmembrane</keyword>
<dbReference type="FunFam" id="2.10.25.10:FF:000005">
    <property type="entry name" value="Fibrillin 2"/>
    <property type="match status" value="1"/>
</dbReference>
<feature type="domain" description="Ig-like" evidence="19">
    <location>
        <begin position="1686"/>
        <end position="1776"/>
    </location>
</feature>
<dbReference type="InterPro" id="IPR026823">
    <property type="entry name" value="cEGF"/>
</dbReference>
<feature type="domain" description="Ig-like" evidence="19">
    <location>
        <begin position="426"/>
        <end position="518"/>
    </location>
</feature>
<dbReference type="PANTHER" id="PTHR10075:SF100">
    <property type="entry name" value="FASCICLIN-2"/>
    <property type="match status" value="1"/>
</dbReference>
<dbReference type="EMBL" id="FN654303">
    <property type="protein sequence ID" value="CBY31438.1"/>
    <property type="molecule type" value="Genomic_DNA"/>
</dbReference>
<feature type="domain" description="Ig-like" evidence="19">
    <location>
        <begin position="1601"/>
        <end position="1681"/>
    </location>
</feature>
<dbReference type="Pfam" id="PF25106">
    <property type="entry name" value="VWA_4"/>
    <property type="match status" value="1"/>
</dbReference>
<feature type="domain" description="Ig-like" evidence="19">
    <location>
        <begin position="2921"/>
        <end position="3008"/>
    </location>
</feature>
<feature type="domain" description="Ig-like" evidence="19">
    <location>
        <begin position="3656"/>
        <end position="3746"/>
    </location>
</feature>
<keyword evidence="5 16" id="KW-0245">EGF-like domain</keyword>
<feature type="domain" description="EGF-like" evidence="17">
    <location>
        <begin position="5685"/>
        <end position="5726"/>
    </location>
</feature>
<evidence type="ECO:0000256" key="8">
    <source>
        <dbReference type="ARBA" id="ARBA00022737"/>
    </source>
</evidence>
<evidence type="ECO:0000256" key="7">
    <source>
        <dbReference type="ARBA" id="ARBA00022729"/>
    </source>
</evidence>
<keyword evidence="14" id="KW-0325">Glycoprotein</keyword>
<feature type="domain" description="Ig-like" evidence="19">
    <location>
        <begin position="703"/>
        <end position="766"/>
    </location>
</feature>
<feature type="domain" description="Ig-like" evidence="19">
    <location>
        <begin position="1781"/>
        <end position="1872"/>
    </location>
</feature>
<dbReference type="InterPro" id="IPR036465">
    <property type="entry name" value="vWFA_dom_sf"/>
</dbReference>
<feature type="domain" description="Ig-like" evidence="19">
    <location>
        <begin position="2061"/>
        <end position="2152"/>
    </location>
</feature>
<comment type="subcellular location">
    <subcellularLocation>
        <location evidence="1">Membrane</location>
        <topology evidence="1">Single-pass membrane protein</topology>
    </subcellularLocation>
    <subcellularLocation>
        <location evidence="2">Secreted</location>
        <location evidence="2">Extracellular space</location>
        <location evidence="2">Extracellular matrix</location>
    </subcellularLocation>
</comment>
<feature type="domain" description="Ig-like" evidence="19">
    <location>
        <begin position="2824"/>
        <end position="2912"/>
    </location>
</feature>
<feature type="domain" description="Ig-like" evidence="19">
    <location>
        <begin position="957"/>
        <end position="1050"/>
    </location>
</feature>
<dbReference type="Gene3D" id="2.40.155.10">
    <property type="entry name" value="Green fluorescent protein"/>
    <property type="match status" value="1"/>
</dbReference>
<feature type="domain" description="Ig-like" evidence="19">
    <location>
        <begin position="3013"/>
        <end position="3098"/>
    </location>
</feature>
<keyword evidence="10" id="KW-0130">Cell adhesion</keyword>
<feature type="domain" description="Ig-like" evidence="19">
    <location>
        <begin position="1877"/>
        <end position="1964"/>
    </location>
</feature>
<dbReference type="SUPFAM" id="SSF82895">
    <property type="entry name" value="TSP-1 type 1 repeat"/>
    <property type="match status" value="6"/>
</dbReference>
<evidence type="ECO:0000256" key="11">
    <source>
        <dbReference type="ARBA" id="ARBA00022989"/>
    </source>
</evidence>
<sequence length="5999" mass="661119">MICKILWLALGACAQRIVGPINSDDPRWLSGNSGAPAETASLAFVFDTTGSMWDDLEKVQNGAQRILQSTRDRHIQPLYNYILVPFHDPEIGPVSRTRDPVEFQRELRNIRITGGGDCPEMSIYAIREALLLSLDNSYIYVFTDARAKDYNYLPEVLQIIQKKKSQVIFVLTGDCGDRDAEGYRAYEQIAAVSSGQVYQFTKQNLNQMVDYLESAIQAHKVHIVSSFQDSGKYKTWNIPFDSMLQEVTISITGHGRSVSVTDPNGRPYTRGQVVHIDNEETYVMVIHEPSPAGIWTITGSADGSFSFQVTGVSKLDFGVKFATTPSASYDESSYQPVQGIITHALIEPSKHIGDGLIEFVEIRDIKGVQLGSYHVSKINDRLFVAEPFRPPDVREYYLVVKGRTDSGEKFVRQSHNAIINIIPEPPKVKMLSTIPGYINGKVRIDCSVNSMMPHSITWWFGQSLNAPDDEWQALTLAKLYQPLEPVFYELVVNEGSEGFYKCKVETSRGGASGVTFLDVEERPPVILGAEQIVAPPGGGATLNCNVTSKVPYKLVWKKRGHSSVASPYVKQTADGLVISRLRPTKETDAGVYVCEGRNSAGKVQERVFLEFMEPPRILRSFNSSSVEAGRDYTLLCEAQGEPAPKVRWLFNSQPVFGARYDQDGLKLTIREITTELSGKYTCIAENNAGRDIHHMFVNVGEKPRITTDLQTVKPEIGLSVELECSNSAIPAGKLTWFHNNQRIGRSKNFEINEHGTLTINTVTLQDEDYQLNLVVTGLEAPQVTISSMSSQHNVGDDVILTCIAEGKPTPEIYWTQNGRRIPSARQNKRSSELLIKNLALADKGLYYCHAENEVGKDEATTVVDVVEPVTVISQPEVKTPQEGATLELECNARGNPPPEITWFRNEKEVAADDEVYITDNGLVILSATRKMSGIWKCLAKNVANEIVLEHVIDVEWPPSILFPELPTSKSVKLGSQVVLECPVDASPAPEFEWSVNGNMVDFNAPGWLLDRETGTLIVEKASLALQDATFQCYASNIHGNSVISIGLKINIPPSIIPRTGPIINAKIGSKVIIPCAASGIPEPELKWNSSNGKFDAQGGILIFDKVQLYHSGTYTCRASNSVGNDEFSIDLIVQMPPLIFDPKWPEMAPVEGETVILECPTQGAPKPRVTWYFNDIPANLIDNVVVQEDKIIIQKVDSSFGGAWRCEAENVVEVAGPANGTIVKDVVEFNDLELFCNLVNVDTSTSITWLKEGEEIDTTDGNRYELSFNKMKLKVKNIEIFDSGKYSCRAENRAGMSELDVVVNVQQIPRIKVKTYNLDILLPPTIQTQKKNMVKEIVETGDIVLDCIVDGEPKPTITWKLNGRLLDPYFSDLSEDKMKLYLKNTKSYNSGRYTCEVENRVGVDEVSYNVTVLTAPKVHAINPQQQSTAGANVTLTCLSDGVPKPRLIWEKNGIVLTNTNSKIALDEESITIARLTRDDSGTYTCTAVSDIGEDKGYITLNVRHRPEVKSVKKNHVAIVHEALSMQCAAEGSPQPMIRWERNGRPVSGSARVRALTSNKFDSSILTIRDVSLDDAGKWTCLAENSIGTDKNIMTLEVHSKPEIYKPDESLFVLQSGEDFSVICHSRGIPQPELTWINQETGHVVSQGQILEIENADKSQAGTYLCTAVNEAGAAFKEITVAVQSPPIIKRRPTRHEVVTGNSLILNCDVIGGDPEPEIRWFRDNEPLDEFQTDGAFVFLERKQTLKVLIARVEHAGVYKCQASSVAGMDHLGFTVDVWQPPKIHHSDEELSVLNQTVGQQIDFFCDVDAYPPPKITWLRNNKLVSIENNPAVIISDSDRRLSLKTTDLNDLGVYNCIAENQAGSSKKSFKLNLMEPPKISKAKESSENSIVRKIDESLRLVCKIEAGQPQPKVKWYKDGFLVIENLYADGHVLQILNVEEHHEGVYRCQAENEAGNDIREWEVSIFREPKIIVPERRELTAVVGESVELGCAADGHPRPIISWSRNGRAIIEENVDILDDEQTSKLFIDDIKSFDKGTWSCTADNAAGSHSVEFLIDVWQPPSSKSPASVEPRKETAIEDSLLTLHCDIEAYPMPEISWFHNGEQIIIGGRISTTTFGTVLTIQDSLPSDSGDWQCVAKNPAGSLSASFIVDIWSPPTPLTEMTTQTIPVIGGETLTLDCPVKGNPEPKLEWLRGSVPISSILDNRYQIQKQGEKLKLIGVTLFDSASFKCVAYNDVGMTSMTFGLDVRTVPKIEPNHLNSKVVEGETSVFRCFVSGVPTPAISWFHNGKPLEINDEINSPYKISQQGQMLAISSSVESHGGDYQCKASNVVGDESAFFRLTVLIPPVISSEEIDNDITTTVSNTLKISCPVSGMPEPKVEWLKFGQRVSSIHKEAIMSGDSLEIQNVQLKHAGMYVCVARNKAGVDQKEIAVNVHQAPEVNLPEEERTFEGRSLALECGVIGTPAPLIFWEKNGARLKSHERVYLSPDKRRLQIFSTTVEDAGKYKCIAENIIGREYSETIVQILELPHFNESFKNVESITGTRVALSCDTKMNPQPEVKWLFDGVPIIFDTFSVPRGDSVSDDDLNVFENFAQENDGSVLVIAVSSAETQGQYKCIISNEAGRASKVFNLQVLRIPVIEDNEEIEEDEEIVVTSGEFIDLECVSIGIPPPKITWFKDSYPVRTIPGLVEISPDGQHLLINEIAQRFSGEYYCTAENKAGSSMKKFNVVTNEPPKIRVSDVLYEERSGREVRLHCDATGSPDPEITWSRTSGKLDKSRVKVAPDGSLTIASAVVQDEGVYICTAENVAGEAQAVVTLNIIEAPVIDGEFNVFVEVVMKSKFVLDCNVIGGNPEPVIRWFKDDEPIELSSRLTKMKHGSRLKVKPVIASDAGVYKCFVENDAGSTSRLFNVAVVLKPSVIPDFDMVSFASIEPKEKHRLVLECKSKAFPPPKITWTVDNEPIVASARFAFSSNEQRLVIDPVTENDSGLYSCISENIAGFAERFWTVDVFSEPEIVNSPIEIVKPLRGEEVHLTCEVTGNPKPDVIWRRNGRLLELGGKFIATETGIKIKGSSPNDSGVYTCEAINRAGKSSTQMTLAVQAKPMISVGPTKLFANVNQATLLECVSSGIPRPIVHWFKDGEPLDDSDVFALQMSDGSLSIRAATLDDAGDYECKVENIHGSATRSIKLEVYLSPSIKTSFDDTLTLRVGDTLRVPCRAVGFPAPSVSWFLNGSPLLPGGDVEIDTETKDLVVNLAQESHSGEYSCVAENSAGVAKMILDVDVYVPPQFVKNFNTDVELFEHGSAIVTCDASGSPPPSVIWQRSGRLLKGNGIIISDSDRRLSLKTTDLNDLGVYNCIAENQAGSSKKSFKLNLMEPPKISKAKESSENSIVRKIDESLRLVCKIEAGQPQPKVKWYKDGFLVIENLYADGHVLQILNVEEHHEGVYRCQAENEAGNDIREWEVSIFREPKIIVPERRELTAVVGESVELGCAADGHPRPIISWSRNGRAIIEENVDILDDEQTSKLFIDDIKSFDKGTWSCTADNAAGSHSVEFLIDVWQPPSSKKMTTQTIPVIGGETLTLDCPVKGNPEPKLEWLRGSVPISSILDNRYQIQKQGEKLKLIGVTLFDSASFKCVAYNDVGMTSMTFGLDVRTVPKIEPNHLNSKVVEGETSVFRCFVSGVPTPAISWFHNGKPLEINDEINSPYKISQQGQMLAISSSVESHGGDYQCKASNVVGDESAFFRLTVLIPPVISSEEIDNDITTTVSNTLKISCPVSGMPEPKVEWLKFGQRVSSIHKEAIMSGDSLEIQNVQLKHAGMYVCVARNKAGVDQKEIAVNVHQAPEVNLPEEERTFEGRSLALECGVIGTPAPLIFWEKNGARLKSHERVYLSPDKRRLQIFSTTVEDAGKYKCIAENIIGREYSETIVQILELPHFNESFKNVESITGTRVALSCDTKMNPQPEVKWLFDGVPIIFDTFSVPRGDSVSDDDLNVFENFAQENDGSVLVIAVSSAETQGQYKCIISNEAGRASKVFNLQVLRIPVIEDNEEIEEDEEIVVTSGEFIDLECVSIGIPPPKITWFKDSYPVRTIPGLVEISPDGQHLLINEIAQRFSGEYYCTAENKAGSSMKKFNVVTNEPPKIRVSDVLYEERSGREVRLHCDATGSPDPEITWSRTSGKLDKSRVKVAPDGSLTIASAVVQDEGVYICTAENVAGEAQAVVTLNIIEAPVIDGEFNVFVEVVMKSKFVLDCNVIGGNPEPVIRWFKDDEPIELSSRLTKMKHGSRLKVKPVIASDAGVYKCFVENDAGSTSRLFNVAVVLKPSVIPDFDMVSFASIGEEKKFTCLTTGQPTPSITWFHNARKLSSAVDDVVFHNDGQEMIIPRVSIDWSGNVTCAVENQVGTAKMETIFEVFQEPVFTSNVSASMALIVGESLEVPCSATGYPPPVVFWEREDEVLVMEGGVVGMTTLMLSDVMKEDEGTYTCTASSLAGVNKLDMFLQIHKPPEIIEHIFDDLDDYQSEIHLTCEVTGNPKPDVIWRRNGRLLELGGKFIATETGIKIKGSSPNDSGVYTCEAINRAGKSSTQMTLAVQAKPMISVGPTKLFANVNQATLLECVSSGIPRPIVHWFKDGEPLDDSDVFALQMSDGSLSIRAATLDDAGDYECKVENIHGSATRSINLEVFLSPSIKTTFDETLTLRVGDTLRVPCRAVGFPAPSVSWFLNGSPLLPGGDVEIDTETKECIVDIQPEQAGEYICFATNKIADATSRTLVQVDTLPSIRAHVNNTAKGKLGDQVTFDCHADGEPQPRYSWSHNGIDLFPSEKYELTETGQLTIFDLSSEDSGMLRCTAHNSAGSEHARFELKIELPPVILTSAEELTQRVEQGLPISLTCEVANLDNGQVKWLKDGVELALAETLTIPAAQLKDTGEYECVAENSIGSDIATASVVVWRDGEWSKWGRFGPCSVSCGIGEKTRQRLCNAPGPANGGVCPVGPNEETVPCRNIPCPVDGALTQWAAWTECSQSCGASGYVTRQRDCIQPTFNGSPCNGNLLEEKPCINNPECIVESSWSSWGAWESCDVTCDGGVQIRSRDCPENNCIGRTIMSRRCGMGKCPVDGAWGEWMHWSYCSVSCGMGSRTRERSCDSPVPSAGGMLCNGMERQMDMCTSGDCPINGNWAEWTDWSLCSHTCGGGFRRKSRTCSAPAPVNGGQFCAGYADMSERCNTRPCPVDGNWGRWSEWSSCSVSCGRGFKVRGRTCSNPQPAGDGLECSGMDSQRKDCHNECETRTMRDSDGIIRGRINGVDINEIKIVSSVSKTESSSRIQIVYENVQPGVRPIINWIATVLSPMEFLTAWEEEGAQNGYSLTNGKLQRSTQIEFATGEVLRITCRLAHITRGRHHYTIMISGEMPIINSRTALHFEDAGEEYVQVARNMLYGSSSRIAILDGVAFPYFVNHTVNYDERYGQMPFLSQILDLYNFNVAVNKSNPNSFTYSADSNIYPNEYDVCPMGYILDLTSGRWCNDVNECAKNDFCSDGCVNTIGSYLCTCPEGFVIDFNGESCLDVDECATGEYECGAGLKCVNTPGSYKCVIPCQPGTRLSADESFCDDVDECTDGSHLCGQICINTLGTYKCGCRSGYLAIGEFLCEDLDECAMKGRQKACSDTQTCQNTPGGYHCTNDCPPGFAGESCEDVDECADASLNDCREDQNCVNTRGGFQCTCSDGFRMIDGKCSDVDECELFDPCPHRCLNTHGSFHCICPPGGCDGYSPDLQAVKVCHDEDNPACPCPEGYQQIMNKCYDINECTADYICQHGCTNLPGGYKCTCPAGYRLAEDGRTCEDVNECLERDIQCGRGRMCFNRLGDYTCIDTPCPVNYHSDPKTSQCTRTCRGEGCENRPVSIIEYRTLALPKGIQGNEDLLLLKALTEDGRKHPDTRFYILTKQSRVNLPFSIRPENGSGILYTNQSLTHPRTYNMRVRATSLSPSGNIEYQSTFIIYISVSAYPYGG</sequence>
<evidence type="ECO:0000256" key="15">
    <source>
        <dbReference type="ARBA" id="ARBA00023319"/>
    </source>
</evidence>
<feature type="domain" description="Ig-like" evidence="19">
    <location>
        <begin position="3750"/>
        <end position="3838"/>
    </location>
</feature>
<feature type="domain" description="Ig-like" evidence="19">
    <location>
        <begin position="2735"/>
        <end position="2819"/>
    </location>
</feature>
<dbReference type="FunFam" id="2.60.40.10:FF:000503">
    <property type="entry name" value="Hemicentin 1"/>
    <property type="match status" value="2"/>
</dbReference>
<feature type="domain" description="Ig-like" evidence="19">
    <location>
        <begin position="1416"/>
        <end position="1501"/>
    </location>
</feature>
<keyword evidence="15" id="KW-0393">Immunoglobulin domain</keyword>
<dbReference type="InterPro" id="IPR049883">
    <property type="entry name" value="NOTCH1_EGF-like"/>
</dbReference>
<evidence type="ECO:0000256" key="5">
    <source>
        <dbReference type="ARBA" id="ARBA00022536"/>
    </source>
</evidence>
<feature type="domain" description="Ig-like" evidence="19">
    <location>
        <begin position="2346"/>
        <end position="2434"/>
    </location>
</feature>
<dbReference type="PROSITE" id="PS50993">
    <property type="entry name" value="NIDOGEN_G2"/>
    <property type="match status" value="1"/>
</dbReference>
<feature type="domain" description="Ig-like" evidence="19">
    <location>
        <begin position="4592"/>
        <end position="4678"/>
    </location>
</feature>
<dbReference type="SUPFAM" id="SSF48726">
    <property type="entry name" value="Immunoglobulin"/>
    <property type="match status" value="48"/>
</dbReference>
<dbReference type="PROSITE" id="PS00010">
    <property type="entry name" value="ASX_HYDROXYL"/>
    <property type="match status" value="4"/>
</dbReference>
<keyword evidence="8" id="KW-0677">Repeat</keyword>
<feature type="domain" description="Ig-like" evidence="19">
    <location>
        <begin position="1324"/>
        <end position="1411"/>
    </location>
</feature>
<feature type="domain" description="Ig-like" evidence="19">
    <location>
        <begin position="3933"/>
        <end position="4037"/>
    </location>
</feature>
<dbReference type="InterPro" id="IPR002035">
    <property type="entry name" value="VWF_A"/>
</dbReference>
<feature type="domain" description="Ig-like" evidence="19">
    <location>
        <begin position="4774"/>
        <end position="4860"/>
    </location>
</feature>
<keyword evidence="12" id="KW-0472">Membrane</keyword>
<proteinExistence type="predicted"/>
<name>E4Y738_OIKDI</name>
<dbReference type="InterPro" id="IPR009017">
    <property type="entry name" value="GFP"/>
</dbReference>
<dbReference type="Pfam" id="PF13927">
    <property type="entry name" value="Ig_3"/>
    <property type="match status" value="14"/>
</dbReference>
<dbReference type="SMART" id="SM00181">
    <property type="entry name" value="EGF"/>
    <property type="match status" value="8"/>
</dbReference>
<dbReference type="Gene3D" id="2.10.25.10">
    <property type="entry name" value="Laminin"/>
    <property type="match status" value="7"/>
</dbReference>
<dbReference type="PANTHER" id="PTHR10075">
    <property type="entry name" value="BASIGIN RELATED"/>
    <property type="match status" value="1"/>
</dbReference>
<dbReference type="FunFam" id="2.60.40.10:FF:000032">
    <property type="entry name" value="palladin isoform X1"/>
    <property type="match status" value="8"/>
</dbReference>
<evidence type="ECO:0000256" key="10">
    <source>
        <dbReference type="ARBA" id="ARBA00022889"/>
    </source>
</evidence>
<dbReference type="Gene3D" id="3.40.50.410">
    <property type="entry name" value="von Willebrand factor, type A domain"/>
    <property type="match status" value="1"/>
</dbReference>
<dbReference type="PROSITE" id="PS50835">
    <property type="entry name" value="IG_LIKE"/>
    <property type="match status" value="49"/>
</dbReference>
<dbReference type="FunFam" id="2.10.25.10:FF:000352">
    <property type="entry name" value="Hemicentin 1"/>
    <property type="match status" value="1"/>
</dbReference>
<feature type="domain" description="Ig-like" evidence="19">
    <location>
        <begin position="781"/>
        <end position="864"/>
    </location>
</feature>
<feature type="domain" description="Ig-like" evidence="19">
    <location>
        <begin position="3103"/>
        <end position="3189"/>
    </location>
</feature>
<dbReference type="GO" id="GO:0016020">
    <property type="term" value="C:membrane"/>
    <property type="evidence" value="ECO:0007669"/>
    <property type="project" value="UniProtKB-SubCell"/>
</dbReference>
<evidence type="ECO:0000313" key="21">
    <source>
        <dbReference type="EMBL" id="CBY31438.1"/>
    </source>
</evidence>
<dbReference type="Pfam" id="PF00090">
    <property type="entry name" value="TSP_1"/>
    <property type="match status" value="6"/>
</dbReference>
<evidence type="ECO:0000256" key="14">
    <source>
        <dbReference type="ARBA" id="ARBA00023180"/>
    </source>
</evidence>
<reference evidence="21" key="1">
    <citation type="journal article" date="2010" name="Science">
        <title>Plasticity of animal genome architecture unmasked by rapid evolution of a pelagic tunicate.</title>
        <authorList>
            <person name="Denoeud F."/>
            <person name="Henriet S."/>
            <person name="Mungpakdee S."/>
            <person name="Aury J.M."/>
            <person name="Da Silva C."/>
            <person name="Brinkmann H."/>
            <person name="Mikhaleva J."/>
            <person name="Olsen L.C."/>
            <person name="Jubin C."/>
            <person name="Canestro C."/>
            <person name="Bouquet J.M."/>
            <person name="Danks G."/>
            <person name="Poulain J."/>
            <person name="Campsteijn C."/>
            <person name="Adamski M."/>
            <person name="Cross I."/>
            <person name="Yadetie F."/>
            <person name="Muffato M."/>
            <person name="Louis A."/>
            <person name="Butcher S."/>
            <person name="Tsagkogeorga G."/>
            <person name="Konrad A."/>
            <person name="Singh S."/>
            <person name="Jensen M.F."/>
            <person name="Cong E.H."/>
            <person name="Eikeseth-Otteraa H."/>
            <person name="Noel B."/>
            <person name="Anthouard V."/>
            <person name="Porcel B.M."/>
            <person name="Kachouri-Lafond R."/>
            <person name="Nishino A."/>
            <person name="Ugolini M."/>
            <person name="Chourrout P."/>
            <person name="Nishida H."/>
            <person name="Aasland R."/>
            <person name="Huzurbazar S."/>
            <person name="Westhof E."/>
            <person name="Delsuc F."/>
            <person name="Lehrach H."/>
            <person name="Reinhardt R."/>
            <person name="Weissenbach J."/>
            <person name="Roy S.W."/>
            <person name="Artiguenave F."/>
            <person name="Postlethwait J.H."/>
            <person name="Manak J.R."/>
            <person name="Thompson E.M."/>
            <person name="Jaillon O."/>
            <person name="Du Pasquier L."/>
            <person name="Boudinot P."/>
            <person name="Liberles D.A."/>
            <person name="Volff J.N."/>
            <person name="Philippe H."/>
            <person name="Lenhard B."/>
            <person name="Roest Crollius H."/>
            <person name="Wincker P."/>
            <person name="Chourrout D."/>
        </authorList>
    </citation>
    <scope>NUCLEOTIDE SEQUENCE [LARGE SCALE GENOMIC DNA]</scope>
</reference>
<evidence type="ECO:0000256" key="4">
    <source>
        <dbReference type="ARBA" id="ARBA00022530"/>
    </source>
</evidence>
<dbReference type="CDD" id="cd00198">
    <property type="entry name" value="vWFA"/>
    <property type="match status" value="1"/>
</dbReference>
<feature type="domain" description="Ig-like" evidence="19">
    <location>
        <begin position="4139"/>
        <end position="4223"/>
    </location>
</feature>
<protein>
    <recommendedName>
        <fullName evidence="22">Hemicentin-1</fullName>
    </recommendedName>
</protein>
<evidence type="ECO:0000256" key="2">
    <source>
        <dbReference type="ARBA" id="ARBA00004498"/>
    </source>
</evidence>
<feature type="domain" description="Ig-like" evidence="19">
    <location>
        <begin position="4503"/>
        <end position="4587"/>
    </location>
</feature>
<feature type="domain" description="Ig-like" evidence="19">
    <location>
        <begin position="3377"/>
        <end position="3464"/>
    </location>
</feature>
<dbReference type="SUPFAM" id="SSF54511">
    <property type="entry name" value="GFP-like"/>
    <property type="match status" value="1"/>
</dbReference>
<feature type="domain" description="Ig-like" evidence="19">
    <location>
        <begin position="1136"/>
        <end position="1210"/>
    </location>
</feature>
<feature type="domain" description="Ig-like" evidence="19">
    <location>
        <begin position="1969"/>
        <end position="2057"/>
    </location>
</feature>
<dbReference type="Proteomes" id="UP000011014">
    <property type="component" value="Unassembled WGS sequence"/>
</dbReference>
<keyword evidence="11" id="KW-1133">Transmembrane helix</keyword>
<dbReference type="Pfam" id="PF07474">
    <property type="entry name" value="G2F"/>
    <property type="match status" value="1"/>
</dbReference>
<dbReference type="InterPro" id="IPR001881">
    <property type="entry name" value="EGF-like_Ca-bd_dom"/>
</dbReference>
<feature type="domain" description="Ig-like" evidence="19">
    <location>
        <begin position="1506"/>
        <end position="1596"/>
    </location>
</feature>
<dbReference type="PROSITE" id="PS01186">
    <property type="entry name" value="EGF_2"/>
    <property type="match status" value="4"/>
</dbReference>
<organism evidence="21">
    <name type="scientific">Oikopleura dioica</name>
    <name type="common">Tunicate</name>
    <dbReference type="NCBI Taxonomy" id="34765"/>
    <lineage>
        <taxon>Eukaryota</taxon>
        <taxon>Metazoa</taxon>
        <taxon>Chordata</taxon>
        <taxon>Tunicata</taxon>
        <taxon>Appendicularia</taxon>
        <taxon>Copelata</taxon>
        <taxon>Oikopleuridae</taxon>
        <taxon>Oikopleura</taxon>
    </lineage>
</organism>
<dbReference type="SMART" id="SM00209">
    <property type="entry name" value="TSP1"/>
    <property type="match status" value="6"/>
</dbReference>
<evidence type="ECO:0000256" key="13">
    <source>
        <dbReference type="ARBA" id="ARBA00023157"/>
    </source>
</evidence>
<dbReference type="SMART" id="SM00408">
    <property type="entry name" value="IGc2"/>
    <property type="match status" value="47"/>
</dbReference>
<dbReference type="Pfam" id="PF23560">
    <property type="entry name" value="GBD_Hemicentin"/>
    <property type="match status" value="1"/>
</dbReference>
<feature type="domain" description="Ig-like" evidence="19">
    <location>
        <begin position="4683"/>
        <end position="4769"/>
    </location>
</feature>
<dbReference type="PROSITE" id="PS50026">
    <property type="entry name" value="EGF_3"/>
    <property type="match status" value="3"/>
</dbReference>
<evidence type="ECO:0000259" key="20">
    <source>
        <dbReference type="PROSITE" id="PS50993"/>
    </source>
</evidence>
<dbReference type="Gene3D" id="2.20.100.10">
    <property type="entry name" value="Thrombospondin type-1 (TSP1) repeat"/>
    <property type="match status" value="5"/>
</dbReference>
<dbReference type="InterPro" id="IPR036179">
    <property type="entry name" value="Ig-like_dom_sf"/>
</dbReference>
<dbReference type="SUPFAM" id="SSF57196">
    <property type="entry name" value="EGF/Laminin"/>
    <property type="match status" value="2"/>
</dbReference>
<feature type="domain" description="Ig-like" evidence="19">
    <location>
        <begin position="2252"/>
        <end position="2342"/>
    </location>
</feature>
<dbReference type="InterPro" id="IPR006605">
    <property type="entry name" value="G2_nidogen/fibulin_G2F"/>
</dbReference>
<dbReference type="GO" id="GO:0005509">
    <property type="term" value="F:calcium ion binding"/>
    <property type="evidence" value="ECO:0007669"/>
    <property type="project" value="InterPro"/>
</dbReference>
<evidence type="ECO:0000256" key="16">
    <source>
        <dbReference type="PROSITE-ProRule" id="PRU00076"/>
    </source>
</evidence>
<dbReference type="FunFam" id="2.10.25.10:FF:000037">
    <property type="entry name" value="Signal peptide, CUB domain and EGF-like domain-containing 2"/>
    <property type="match status" value="1"/>
</dbReference>
<dbReference type="Pfam" id="PF07679">
    <property type="entry name" value="I-set"/>
    <property type="match status" value="34"/>
</dbReference>
<evidence type="ECO:0000259" key="18">
    <source>
        <dbReference type="PROSITE" id="PS50234"/>
    </source>
</evidence>
<feature type="domain" description="Ig-like" evidence="19">
    <location>
        <begin position="615"/>
        <end position="698"/>
    </location>
</feature>
<keyword evidence="3" id="KW-0964">Secreted</keyword>
<dbReference type="InterPro" id="IPR056861">
    <property type="entry name" value="HMCN1-like_VWA"/>
</dbReference>
<dbReference type="GO" id="GO:0007155">
    <property type="term" value="P:cell adhesion"/>
    <property type="evidence" value="ECO:0007669"/>
    <property type="project" value="UniProtKB-KW"/>
</dbReference>
<feature type="domain" description="Ig-like" evidence="19">
    <location>
        <begin position="2638"/>
        <end position="2731"/>
    </location>
</feature>
<evidence type="ECO:0000256" key="12">
    <source>
        <dbReference type="ARBA" id="ARBA00023136"/>
    </source>
</evidence>
<feature type="domain" description="Ig-like" evidence="19">
    <location>
        <begin position="4414"/>
        <end position="4498"/>
    </location>
</feature>
<feature type="domain" description="Ig-like" evidence="19">
    <location>
        <begin position="2529"/>
        <end position="2633"/>
    </location>
</feature>
<dbReference type="InterPro" id="IPR000742">
    <property type="entry name" value="EGF"/>
</dbReference>
<dbReference type="SMART" id="SM00409">
    <property type="entry name" value="IG"/>
    <property type="match status" value="49"/>
</dbReference>
<dbReference type="SUPFAM" id="SSF57184">
    <property type="entry name" value="Growth factor receptor domain"/>
    <property type="match status" value="2"/>
</dbReference>
<evidence type="ECO:0000256" key="3">
    <source>
        <dbReference type="ARBA" id="ARBA00022525"/>
    </source>
</evidence>
<dbReference type="PROSITE" id="PS01187">
    <property type="entry name" value="EGF_CA"/>
    <property type="match status" value="4"/>
</dbReference>
<keyword evidence="4" id="KW-0272">Extracellular matrix</keyword>
<dbReference type="Pfam" id="PF07645">
    <property type="entry name" value="EGF_CA"/>
    <property type="match status" value="6"/>
</dbReference>
<feature type="domain" description="Ig-like" evidence="19">
    <location>
        <begin position="868"/>
        <end position="949"/>
    </location>
</feature>
<feature type="domain" description="Ig-like" evidence="19">
    <location>
        <begin position="3286"/>
        <end position="3372"/>
    </location>
</feature>
<dbReference type="GO" id="GO:0007399">
    <property type="term" value="P:nervous system development"/>
    <property type="evidence" value="ECO:0007669"/>
    <property type="project" value="UniProtKB-ARBA"/>
</dbReference>
<accession>E4Y738</accession>
<feature type="domain" description="Ig-like" evidence="19">
    <location>
        <begin position="1053"/>
        <end position="1130"/>
    </location>
</feature>
<feature type="domain" description="Ig-like" evidence="19">
    <location>
        <begin position="3843"/>
        <end position="3928"/>
    </location>
</feature>
<dbReference type="InterPro" id="IPR013106">
    <property type="entry name" value="Ig_V-set"/>
</dbReference>
<dbReference type="SMART" id="SM00682">
    <property type="entry name" value="G2F"/>
    <property type="match status" value="1"/>
</dbReference>
<dbReference type="Gene3D" id="2.60.40.10">
    <property type="entry name" value="Immunoglobulins"/>
    <property type="match status" value="48"/>
</dbReference>
<dbReference type="InterPro" id="IPR007110">
    <property type="entry name" value="Ig-like_dom"/>
</dbReference>
<feature type="domain" description="Ig-like" evidence="19">
    <location>
        <begin position="3469"/>
        <end position="3557"/>
    </location>
</feature>
<comment type="caution">
    <text evidence="16">Lacks conserved residue(s) required for the propagation of feature annotation.</text>
</comment>
<dbReference type="FunFam" id="2.20.100.10:FF:000002">
    <property type="entry name" value="Unc-5 netrin receptor C"/>
    <property type="match status" value="1"/>
</dbReference>
<dbReference type="FunFam" id="2.20.100.10:FF:000001">
    <property type="entry name" value="semaphorin-5A isoform X1"/>
    <property type="match status" value="2"/>
</dbReference>
<dbReference type="InterPro" id="IPR000152">
    <property type="entry name" value="EGF-type_Asp/Asn_hydroxyl_site"/>
</dbReference>
<dbReference type="InterPro" id="IPR013783">
    <property type="entry name" value="Ig-like_fold"/>
</dbReference>
<evidence type="ECO:0000256" key="6">
    <source>
        <dbReference type="ARBA" id="ARBA00022692"/>
    </source>
</evidence>
<dbReference type="InterPro" id="IPR018097">
    <property type="entry name" value="EGF_Ca-bd_CS"/>
</dbReference>
<feature type="disulfide bond" evidence="16">
    <location>
        <begin position="5797"/>
        <end position="5807"/>
    </location>
</feature>
<dbReference type="SMART" id="SM00406">
    <property type="entry name" value="IGv"/>
    <property type="match status" value="8"/>
</dbReference>
<dbReference type="CDD" id="cd00096">
    <property type="entry name" value="Ig"/>
    <property type="match status" value="8"/>
</dbReference>
<dbReference type="InterPro" id="IPR013098">
    <property type="entry name" value="Ig_I-set"/>
</dbReference>
<dbReference type="SUPFAM" id="SSF53300">
    <property type="entry name" value="vWA-like"/>
    <property type="match status" value="1"/>
</dbReference>
<dbReference type="FunFam" id="2.60.40.10:FF:000017">
    <property type="entry name" value="Down syndrome cell adhesion molecule b"/>
    <property type="match status" value="3"/>
</dbReference>
<dbReference type="PROSITE" id="PS50234">
    <property type="entry name" value="VWFA"/>
    <property type="match status" value="1"/>
</dbReference>
<dbReference type="PROSITE" id="PS50092">
    <property type="entry name" value="TSP1"/>
    <property type="match status" value="6"/>
</dbReference>
<feature type="domain" description="Ig-like" evidence="19">
    <location>
        <begin position="4228"/>
        <end position="4316"/>
    </location>
</feature>
<feature type="domain" description="Ig-like" evidence="19">
    <location>
        <begin position="3194"/>
        <end position="3281"/>
    </location>
</feature>
<evidence type="ECO:0000259" key="17">
    <source>
        <dbReference type="PROSITE" id="PS50026"/>
    </source>
</evidence>
<dbReference type="InterPro" id="IPR003598">
    <property type="entry name" value="Ig_sub2"/>
</dbReference>
<feature type="domain" description="Ig-like" evidence="19">
    <location>
        <begin position="3562"/>
        <end position="3651"/>
    </location>
</feature>
<evidence type="ECO:0000259" key="19">
    <source>
        <dbReference type="PROSITE" id="PS50835"/>
    </source>
</evidence>
<dbReference type="InterPro" id="IPR000884">
    <property type="entry name" value="TSP1_rpt"/>
</dbReference>
<dbReference type="SMART" id="SM00179">
    <property type="entry name" value="EGF_CA"/>
    <property type="match status" value="8"/>
</dbReference>
<dbReference type="InterPro" id="IPR036383">
    <property type="entry name" value="TSP1_rpt_sf"/>
</dbReference>
<feature type="domain" description="Ig-like" evidence="19">
    <location>
        <begin position="2159"/>
        <end position="2247"/>
    </location>
</feature>
<feature type="domain" description="VWFA" evidence="18">
    <location>
        <begin position="41"/>
        <end position="216"/>
    </location>
</feature>
<keyword evidence="13 16" id="KW-1015">Disulfide bond</keyword>
<feature type="domain" description="Ig-like" evidence="19">
    <location>
        <begin position="1217"/>
        <end position="1304"/>
    </location>
</feature>
<feature type="domain" description="Ig-like" evidence="19">
    <location>
        <begin position="2439"/>
        <end position="2524"/>
    </location>
</feature>
<feature type="disulfide bond" evidence="16">
    <location>
        <begin position="5674"/>
        <end position="5683"/>
    </location>
</feature>
<evidence type="ECO:0000256" key="9">
    <source>
        <dbReference type="ARBA" id="ARBA00022837"/>
    </source>
</evidence>
<feature type="domain" description="Ig-like" evidence="19">
    <location>
        <begin position="4042"/>
        <end position="4135"/>
    </location>
</feature>
<evidence type="ECO:0000256" key="1">
    <source>
        <dbReference type="ARBA" id="ARBA00004167"/>
    </source>
</evidence>
<dbReference type="InterPro" id="IPR009030">
    <property type="entry name" value="Growth_fac_rcpt_cys_sf"/>
</dbReference>
<feature type="domain" description="Nidogen G2 beta-barrel" evidence="20">
    <location>
        <begin position="5283"/>
        <end position="5502"/>
    </location>
</feature>
<dbReference type="CDD" id="cd00054">
    <property type="entry name" value="EGF_CA"/>
    <property type="match status" value="8"/>
</dbReference>
<dbReference type="InterPro" id="IPR056475">
    <property type="entry name" value="GBD_Hemicentin/VWA7"/>
</dbReference>
<gene>
    <name evidence="21" type="ORF">GSOID_T00025343001</name>
</gene>
<feature type="domain" description="EGF-like" evidence="17">
    <location>
        <begin position="5642"/>
        <end position="5684"/>
    </location>
</feature>
<feature type="domain" description="EGF-like" evidence="17">
    <location>
        <begin position="5793"/>
        <end position="5832"/>
    </location>
</feature>
<dbReference type="InterPro" id="IPR003599">
    <property type="entry name" value="Ig_sub"/>
</dbReference>
<feature type="domain" description="Ig-like" evidence="19">
    <location>
        <begin position="523"/>
        <end position="610"/>
    </location>
</feature>
<dbReference type="Pfam" id="PF12662">
    <property type="entry name" value="cEGF"/>
    <property type="match status" value="1"/>
</dbReference>